<dbReference type="Pfam" id="PF02776">
    <property type="entry name" value="TPP_enzyme_N"/>
    <property type="match status" value="1"/>
</dbReference>
<dbReference type="InterPro" id="IPR012000">
    <property type="entry name" value="Thiamin_PyroP_enz_cen_dom"/>
</dbReference>
<dbReference type="GO" id="GO:0030976">
    <property type="term" value="F:thiamine pyrophosphate binding"/>
    <property type="evidence" value="ECO:0007669"/>
    <property type="project" value="InterPro"/>
</dbReference>
<evidence type="ECO:0000313" key="7">
    <source>
        <dbReference type="EMBL" id="KLK94646.1"/>
    </source>
</evidence>
<dbReference type="OrthoDB" id="4494979at2"/>
<organism evidence="7 8">
    <name type="scientific">Microvirga vignae</name>
    <dbReference type="NCBI Taxonomy" id="1225564"/>
    <lineage>
        <taxon>Bacteria</taxon>
        <taxon>Pseudomonadati</taxon>
        <taxon>Pseudomonadota</taxon>
        <taxon>Alphaproteobacteria</taxon>
        <taxon>Hyphomicrobiales</taxon>
        <taxon>Methylobacteriaceae</taxon>
        <taxon>Microvirga</taxon>
    </lineage>
</organism>
<dbReference type="NCBIfam" id="NF006129">
    <property type="entry name" value="PRK08273.1"/>
    <property type="match status" value="1"/>
</dbReference>
<dbReference type="InterPro" id="IPR047211">
    <property type="entry name" value="POXB-like"/>
</dbReference>
<dbReference type="InterPro" id="IPR011766">
    <property type="entry name" value="TPP_enzyme_TPP-bd"/>
</dbReference>
<evidence type="ECO:0000259" key="5">
    <source>
        <dbReference type="Pfam" id="PF02775"/>
    </source>
</evidence>
<dbReference type="InterPro" id="IPR047212">
    <property type="entry name" value="TPP_POXB-like"/>
</dbReference>
<dbReference type="InterPro" id="IPR047210">
    <property type="entry name" value="TPP_PYR_POXB-like"/>
</dbReference>
<dbReference type="PATRIC" id="fig|1225564.3.peg.6537"/>
<dbReference type="CDD" id="cd02014">
    <property type="entry name" value="TPP_POX"/>
    <property type="match status" value="1"/>
</dbReference>
<evidence type="ECO:0000256" key="1">
    <source>
        <dbReference type="ARBA" id="ARBA00007812"/>
    </source>
</evidence>
<dbReference type="EMBL" id="LCYG01000008">
    <property type="protein sequence ID" value="KLK94646.1"/>
    <property type="molecule type" value="Genomic_DNA"/>
</dbReference>
<gene>
    <name evidence="7" type="ORF">AA309_02335</name>
</gene>
<dbReference type="RefSeq" id="WP_047187381.1">
    <property type="nucleotide sequence ID" value="NZ_LCYG01000008.1"/>
</dbReference>
<dbReference type="InterPro" id="IPR000399">
    <property type="entry name" value="TPP-bd_CS"/>
</dbReference>
<dbReference type="InterPro" id="IPR012001">
    <property type="entry name" value="Thiamin_PyroP_enz_TPP-bd_dom"/>
</dbReference>
<sequence length="595" mass="63654">MAEAVADFIWQRLHAWGVRRVYGYPGDGIGGLISALARLDGAIDFVQARHEEMAGLMACAHAKFTGEVGICIGTSGPGAIHLLNGLYDAKLDHQPVLALVGQQARTAIGSHYQQDLDLQSLFKDVAGAYVETASTPAQVRHLIDRAYRIAKGERRVTCIILPNDLQLASMEQPAHEHGMTHSGVGVELSPVVPDAAALARAAEVLNAGERVAILVGAGALQATDEVVAVAERLGAGVAKALLGKAAVPDDLPFCTGSIGLLGTRASWDLMQDCDTLLMVGSSFPYTEFLPKEGKARGVQIDRNAGMLGLRYPMEVNLLGDSAATLAALLPLLNEKQDRSWRETIEAGVAASQEEIRGMALAPAEPVNPQRVALELSQRLPDGCIVTADSGTTTVWYARNLHFRRGMMGSVSGTLATMGCAVPYAIAAKFAHPDRPVIALVGDGAMQMNGLTELITISKYWERWVDPRLVVMVLNNRDLAYVTWEERVQTGDPKWEPSQALPDVPYAEFARSIGLGGIRVEDPEQVGAAWETALAADRPFVLDMVTDPNVPPLPPHITLKQARHFMGALAQGDPESGSVIVDTARSLVGSILPSKE</sequence>
<dbReference type="Pfam" id="PF00205">
    <property type="entry name" value="TPP_enzyme_M"/>
    <property type="match status" value="1"/>
</dbReference>
<dbReference type="CDD" id="cd07039">
    <property type="entry name" value="TPP_PYR_POX"/>
    <property type="match status" value="1"/>
</dbReference>
<name>A0A0H1RIG4_9HYPH</name>
<evidence type="ECO:0000256" key="3">
    <source>
        <dbReference type="RuleBase" id="RU362132"/>
    </source>
</evidence>
<dbReference type="Gene3D" id="3.40.50.970">
    <property type="match status" value="2"/>
</dbReference>
<protein>
    <submittedName>
        <fullName evidence="7">Thiamine pyrophosphate-binding protein</fullName>
    </submittedName>
</protein>
<comment type="caution">
    <text evidence="7">The sequence shown here is derived from an EMBL/GenBank/DDBJ whole genome shotgun (WGS) entry which is preliminary data.</text>
</comment>
<proteinExistence type="inferred from homology"/>
<evidence type="ECO:0000313" key="8">
    <source>
        <dbReference type="Proteomes" id="UP000035489"/>
    </source>
</evidence>
<dbReference type="SUPFAM" id="SSF52518">
    <property type="entry name" value="Thiamin diphosphate-binding fold (THDP-binding)"/>
    <property type="match status" value="2"/>
</dbReference>
<evidence type="ECO:0000256" key="2">
    <source>
        <dbReference type="ARBA" id="ARBA00023052"/>
    </source>
</evidence>
<feature type="domain" description="Thiamine pyrophosphate enzyme TPP-binding" evidence="5">
    <location>
        <begin position="388"/>
        <end position="542"/>
    </location>
</feature>
<keyword evidence="2 3" id="KW-0786">Thiamine pyrophosphate</keyword>
<dbReference type="SUPFAM" id="SSF52467">
    <property type="entry name" value="DHS-like NAD/FAD-binding domain"/>
    <property type="match status" value="1"/>
</dbReference>
<dbReference type="STRING" id="1225564.AA309_02335"/>
<dbReference type="Pfam" id="PF02775">
    <property type="entry name" value="TPP_enzyme_C"/>
    <property type="match status" value="1"/>
</dbReference>
<comment type="similarity">
    <text evidence="1 3">Belongs to the TPP enzyme family.</text>
</comment>
<feature type="domain" description="Thiamine pyrophosphate enzyme central" evidence="4">
    <location>
        <begin position="198"/>
        <end position="328"/>
    </location>
</feature>
<dbReference type="GO" id="GO:0019752">
    <property type="term" value="P:carboxylic acid metabolic process"/>
    <property type="evidence" value="ECO:0007669"/>
    <property type="project" value="UniProtKB-ARBA"/>
</dbReference>
<dbReference type="InterPro" id="IPR029035">
    <property type="entry name" value="DHS-like_NAD/FAD-binding_dom"/>
</dbReference>
<dbReference type="Gene3D" id="3.40.50.1220">
    <property type="entry name" value="TPP-binding domain"/>
    <property type="match status" value="1"/>
</dbReference>
<dbReference type="PROSITE" id="PS00187">
    <property type="entry name" value="TPP_ENZYMES"/>
    <property type="match status" value="1"/>
</dbReference>
<dbReference type="PANTHER" id="PTHR42981">
    <property type="entry name" value="PYRUVATE DEHYDROGENASE [UBIQUINONE]"/>
    <property type="match status" value="1"/>
</dbReference>
<dbReference type="GO" id="GO:0003824">
    <property type="term" value="F:catalytic activity"/>
    <property type="evidence" value="ECO:0007669"/>
    <property type="project" value="InterPro"/>
</dbReference>
<dbReference type="AlphaFoldDB" id="A0A0H1RIG4"/>
<dbReference type="Proteomes" id="UP000035489">
    <property type="component" value="Unassembled WGS sequence"/>
</dbReference>
<dbReference type="PANTHER" id="PTHR42981:SF2">
    <property type="entry name" value="PYRUVATE DEHYDROGENASE [UBIQUINONE]"/>
    <property type="match status" value="1"/>
</dbReference>
<keyword evidence="8" id="KW-1185">Reference proteome</keyword>
<feature type="domain" description="Thiamine pyrophosphate enzyme N-terminal TPP-binding" evidence="6">
    <location>
        <begin position="5"/>
        <end position="120"/>
    </location>
</feature>
<evidence type="ECO:0000259" key="6">
    <source>
        <dbReference type="Pfam" id="PF02776"/>
    </source>
</evidence>
<dbReference type="GO" id="GO:0000287">
    <property type="term" value="F:magnesium ion binding"/>
    <property type="evidence" value="ECO:0007669"/>
    <property type="project" value="InterPro"/>
</dbReference>
<dbReference type="InterPro" id="IPR029061">
    <property type="entry name" value="THDP-binding"/>
</dbReference>
<accession>A0A0H1RIG4</accession>
<evidence type="ECO:0000259" key="4">
    <source>
        <dbReference type="Pfam" id="PF00205"/>
    </source>
</evidence>
<reference evidence="7 8" key="1">
    <citation type="submission" date="2015-05" db="EMBL/GenBank/DDBJ databases">
        <title>Draft genome sequence of Microvirga vignae strain BR3299, a novel nitrogen fixing bacteria isolated from Brazil semi-aired region.</title>
        <authorList>
            <person name="Zilli J.E."/>
            <person name="Passos S.R."/>
            <person name="Leite J."/>
            <person name="Baldani J.I."/>
            <person name="Xavier G.R."/>
            <person name="Rumjaneck N.G."/>
            <person name="Simoes-Araujo J.L."/>
        </authorList>
    </citation>
    <scope>NUCLEOTIDE SEQUENCE [LARGE SCALE GENOMIC DNA]</scope>
    <source>
        <strain evidence="7 8">BR3299</strain>
    </source>
</reference>